<evidence type="ECO:0000313" key="2">
    <source>
        <dbReference type="EMBL" id="ESS66649.1"/>
    </source>
</evidence>
<comment type="caution">
    <text evidence="2">The sequence shown here is derived from an EMBL/GenBank/DDBJ whole genome shotgun (WGS) entry which is preliminary data.</text>
</comment>
<dbReference type="RefSeq" id="WP_023496566.1">
    <property type="nucleotide sequence ID" value="NZ_AYLO01000164.1"/>
</dbReference>
<feature type="signal peptide" evidence="1">
    <location>
        <begin position="1"/>
        <end position="21"/>
    </location>
</feature>
<evidence type="ECO:0000313" key="3">
    <source>
        <dbReference type="Proteomes" id="UP000017842"/>
    </source>
</evidence>
<dbReference type="AlphaFoldDB" id="V5BFZ4"/>
<gene>
    <name evidence="2" type="ORF">MGMO_180c00040</name>
</gene>
<proteinExistence type="predicted"/>
<evidence type="ECO:0008006" key="4">
    <source>
        <dbReference type="Google" id="ProtNLM"/>
    </source>
</evidence>
<feature type="chain" id="PRO_5004731419" description="Histidine phosphatase family protein" evidence="1">
    <location>
        <begin position="22"/>
        <end position="186"/>
    </location>
</feature>
<evidence type="ECO:0000256" key="1">
    <source>
        <dbReference type="SAM" id="SignalP"/>
    </source>
</evidence>
<dbReference type="EMBL" id="AYLO01000164">
    <property type="protein sequence ID" value="ESS66649.1"/>
    <property type="molecule type" value="Genomic_DNA"/>
</dbReference>
<name>V5BFZ4_9GAMM</name>
<sequence>MIKQLFVLVGIAVIASLPCLAKTVPSDGLKVVIIRHGEKPETGDNLSCQGENRALQIPEVIKQKYGIPNFSYVPTLSLGSSTSHARMFQTITPFAIKYNLTVNSSYGEKDTSKAAADVMKKTGMVLMVWEHSNIQALATSLGAKNAPPWPSGDDFDSIWVVTYQKGVATLTTTDSEGITPSPDCSF</sequence>
<dbReference type="PATRIC" id="fig|1116472.3.peg.3972"/>
<dbReference type="eggNOG" id="COG0406">
    <property type="taxonomic scope" value="Bacteria"/>
</dbReference>
<accession>V5BFZ4</accession>
<reference evidence="2 3" key="1">
    <citation type="journal article" date="2013" name="Genome Announc.">
        <title>Draft Genome Sequence of the Methanotrophic Gammaproteobacterium Methyloglobulus morosus DSM 22980 Strain KoM1.</title>
        <authorList>
            <person name="Poehlein A."/>
            <person name="Deutzmann J.S."/>
            <person name="Daniel R."/>
            <person name="Simeonova D.D."/>
        </authorList>
    </citation>
    <scope>NUCLEOTIDE SEQUENCE [LARGE SCALE GENOMIC DNA]</scope>
    <source>
        <strain evidence="2 3">KoM1</strain>
    </source>
</reference>
<dbReference type="OrthoDB" id="7001291at2"/>
<organism evidence="2 3">
    <name type="scientific">Methyloglobulus morosus KoM1</name>
    <dbReference type="NCBI Taxonomy" id="1116472"/>
    <lineage>
        <taxon>Bacteria</taxon>
        <taxon>Pseudomonadati</taxon>
        <taxon>Pseudomonadota</taxon>
        <taxon>Gammaproteobacteria</taxon>
        <taxon>Methylococcales</taxon>
        <taxon>Methylococcaceae</taxon>
        <taxon>Methyloglobulus</taxon>
    </lineage>
</organism>
<keyword evidence="3" id="KW-1185">Reference proteome</keyword>
<protein>
    <recommendedName>
        <fullName evidence="4">Histidine phosphatase family protein</fullName>
    </recommendedName>
</protein>
<keyword evidence="1" id="KW-0732">Signal</keyword>
<dbReference type="Proteomes" id="UP000017842">
    <property type="component" value="Unassembled WGS sequence"/>
</dbReference>